<dbReference type="EMBL" id="JARSFG010000015">
    <property type="protein sequence ID" value="MEC1178974.1"/>
    <property type="molecule type" value="Genomic_DNA"/>
</dbReference>
<name>A0AAW9NUJ2_9BACL</name>
<accession>A0AAW9NUJ2</accession>
<reference evidence="1 2" key="1">
    <citation type="submission" date="2023-03" db="EMBL/GenBank/DDBJ databases">
        <title>Bacillus Genome Sequencing.</title>
        <authorList>
            <person name="Dunlap C."/>
        </authorList>
    </citation>
    <scope>NUCLEOTIDE SEQUENCE [LARGE SCALE GENOMIC DNA]</scope>
    <source>
        <strain evidence="1 2">B-59205</strain>
    </source>
</reference>
<dbReference type="RefSeq" id="WP_326123457.1">
    <property type="nucleotide sequence ID" value="NZ_JARSFG010000015.1"/>
</dbReference>
<organism evidence="1 2">
    <name type="scientific">Metasolibacillus meyeri</name>
    <dbReference type="NCBI Taxonomy" id="1071052"/>
    <lineage>
        <taxon>Bacteria</taxon>
        <taxon>Bacillati</taxon>
        <taxon>Bacillota</taxon>
        <taxon>Bacilli</taxon>
        <taxon>Bacillales</taxon>
        <taxon>Caryophanaceae</taxon>
        <taxon>Metasolibacillus</taxon>
    </lineage>
</organism>
<evidence type="ECO:0000313" key="1">
    <source>
        <dbReference type="EMBL" id="MEC1178974.1"/>
    </source>
</evidence>
<sequence length="112" mass="12757">MCRPICDRYVCHTAIHEKICTTVSSNPNGKPGFTWLNNMLDVENTVTLNVQTEQLLEMKLYEQKGVVSTIVVDRACKALTLHNMEAIEIYAQGHSTVELMITWKKLKEIDFA</sequence>
<evidence type="ECO:0000313" key="2">
    <source>
        <dbReference type="Proteomes" id="UP001344888"/>
    </source>
</evidence>
<proteinExistence type="predicted"/>
<comment type="caution">
    <text evidence="1">The sequence shown here is derived from an EMBL/GenBank/DDBJ whole genome shotgun (WGS) entry which is preliminary data.</text>
</comment>
<protein>
    <submittedName>
        <fullName evidence="1">Uncharacterized protein</fullName>
    </submittedName>
</protein>
<gene>
    <name evidence="1" type="ORF">P9B03_10810</name>
</gene>
<keyword evidence="2" id="KW-1185">Reference proteome</keyword>
<dbReference type="Proteomes" id="UP001344888">
    <property type="component" value="Unassembled WGS sequence"/>
</dbReference>
<dbReference type="AlphaFoldDB" id="A0AAW9NUJ2"/>